<evidence type="ECO:0000256" key="3">
    <source>
        <dbReference type="ARBA" id="ARBA00022989"/>
    </source>
</evidence>
<gene>
    <name evidence="6" type="ORF">AFUA_4G00140</name>
</gene>
<keyword evidence="2 5" id="KW-0812">Transmembrane</keyword>
<dbReference type="PANTHER" id="PTHR31465">
    <property type="entry name" value="PROTEIN RTA1-RELATED"/>
    <property type="match status" value="1"/>
</dbReference>
<dbReference type="Pfam" id="PF04479">
    <property type="entry name" value="RTA1"/>
    <property type="match status" value="1"/>
</dbReference>
<dbReference type="OMA" id="NAYIHYQ"/>
<keyword evidence="3 5" id="KW-1133">Transmembrane helix</keyword>
<dbReference type="EMBL" id="AAHF01000017">
    <property type="protein sequence ID" value="EAL84404.1"/>
    <property type="molecule type" value="Genomic_DNA"/>
</dbReference>
<evidence type="ECO:0000256" key="4">
    <source>
        <dbReference type="ARBA" id="ARBA00023136"/>
    </source>
</evidence>
<dbReference type="InterPro" id="IPR007568">
    <property type="entry name" value="RTA1"/>
</dbReference>
<dbReference type="Proteomes" id="UP000002530">
    <property type="component" value="Unassembled WGS sequence"/>
</dbReference>
<evidence type="ECO:0000313" key="6">
    <source>
        <dbReference type="EMBL" id="EAL84404.1"/>
    </source>
</evidence>
<evidence type="ECO:0000256" key="5">
    <source>
        <dbReference type="SAM" id="Phobius"/>
    </source>
</evidence>
<dbReference type="KEGG" id="afm:AFUA_4G00140"/>
<comment type="subcellular location">
    <subcellularLocation>
        <location evidence="1">Membrane</location>
        <topology evidence="1">Multi-pass membrane protein</topology>
    </subcellularLocation>
</comment>
<dbReference type="HOGENOM" id="CLU_1151575_0_0_1"/>
<dbReference type="OrthoDB" id="4521223at2759"/>
<dbReference type="GeneID" id="3503721"/>
<feature type="transmembrane region" description="Helical" evidence="5">
    <location>
        <begin position="29"/>
        <end position="50"/>
    </location>
</feature>
<dbReference type="PANTHER" id="PTHR31465:SF30">
    <property type="entry name" value="DOMAIN PROTEIN, PUTATIVE-RELATED"/>
    <property type="match status" value="1"/>
</dbReference>
<sequence length="241" mass="27330">MLLEAHQAIALMDPEHCTLDTCPIQNAYIHYQPTIAGNSVYLALFGIFLFTQLIQSIFFRMWGFAGAMAAGLVLEKLDLSQPWTGFLLCCPLPAPRLDHHHLPRRRDLAVEAQKLCHLLRFMRCHCAHPAERRWSSYLCGRRCRWSTNGIERHDCRSSLPGCCTDSFYCPSFSLQSVYDVDISRENISDLANNEIAFMILEGAMVSITCLCLTIMHPGIYLGSRNKRKGVLSEDVAMLSMR</sequence>
<dbReference type="RefSeq" id="XP_746442.1">
    <property type="nucleotide sequence ID" value="XM_741349.1"/>
</dbReference>
<evidence type="ECO:0000256" key="1">
    <source>
        <dbReference type="ARBA" id="ARBA00004141"/>
    </source>
</evidence>
<dbReference type="AlphaFoldDB" id="Q4W937"/>
<reference evidence="6 7" key="1">
    <citation type="journal article" date="2005" name="Nature">
        <title>Genomic sequence of the pathogenic and allergenic filamentous fungus Aspergillus fumigatus.</title>
        <authorList>
            <person name="Nierman W.C."/>
            <person name="Pain A."/>
            <person name="Anderson M.J."/>
            <person name="Wortman J.R."/>
            <person name="Kim H.S."/>
            <person name="Arroyo J."/>
            <person name="Berriman M."/>
            <person name="Abe K."/>
            <person name="Archer D.B."/>
            <person name="Bermejo C."/>
            <person name="Bennett J."/>
            <person name="Bowyer P."/>
            <person name="Chen D."/>
            <person name="Collins M."/>
            <person name="Coulsen R."/>
            <person name="Davies R."/>
            <person name="Dyer P.S."/>
            <person name="Farman M."/>
            <person name="Fedorova N."/>
            <person name="Fedorova N."/>
            <person name="Feldblyum T.V."/>
            <person name="Fischer R."/>
            <person name="Fosker N."/>
            <person name="Fraser A."/>
            <person name="Garcia J.L."/>
            <person name="Garcia M.J."/>
            <person name="Goble A."/>
            <person name="Goldman G.H."/>
            <person name="Gomi K."/>
            <person name="Griffith-Jones S."/>
            <person name="Gwilliam R."/>
            <person name="Haas B."/>
            <person name="Haas H."/>
            <person name="Harris D."/>
            <person name="Horiuchi H."/>
            <person name="Huang J."/>
            <person name="Humphray S."/>
            <person name="Jimenez J."/>
            <person name="Keller N."/>
            <person name="Khouri H."/>
            <person name="Kitamoto K."/>
            <person name="Kobayashi T."/>
            <person name="Konzack S."/>
            <person name="Kulkarni R."/>
            <person name="Kumagai T."/>
            <person name="Lafon A."/>
            <person name="Latge J.P."/>
            <person name="Li W."/>
            <person name="Lord A."/>
            <person name="Lu C."/>
            <person name="Majoros W.H."/>
            <person name="May G.S."/>
            <person name="Miller B.L."/>
            <person name="Mohamoud Y."/>
            <person name="Molina M."/>
            <person name="Monod M."/>
            <person name="Mouyna I."/>
            <person name="Mulligan S."/>
            <person name="Murphy L."/>
            <person name="O'Neil S."/>
            <person name="Paulsen I."/>
            <person name="Penalva M.A."/>
            <person name="Pertea M."/>
            <person name="Price C."/>
            <person name="Pritchard B.L."/>
            <person name="Quail M.A."/>
            <person name="Rabbinowitsch E."/>
            <person name="Rawlins N."/>
            <person name="Rajandream M.A."/>
            <person name="Reichard U."/>
            <person name="Renauld H."/>
            <person name="Robson G.D."/>
            <person name="Rodriguez de Cordoba S."/>
            <person name="Rodriguez-Pena J.M."/>
            <person name="Ronning C.M."/>
            <person name="Rutter S."/>
            <person name="Salzberg S.L."/>
            <person name="Sanchez M."/>
            <person name="Sanchez-Ferrero J.C."/>
            <person name="Saunders D."/>
            <person name="Seeger K."/>
            <person name="Squares R."/>
            <person name="Squares S."/>
            <person name="Takeuchi M."/>
            <person name="Tekaia F."/>
            <person name="Turner G."/>
            <person name="Vazquez de Aldana C.R."/>
            <person name="Weidman J."/>
            <person name="White O."/>
            <person name="Woodward J."/>
            <person name="Yu J.H."/>
            <person name="Fraser C."/>
            <person name="Galagan J.E."/>
            <person name="Asai K."/>
            <person name="Machida M."/>
            <person name="Hall N."/>
            <person name="Barrell B."/>
            <person name="Denning D.W."/>
        </authorList>
    </citation>
    <scope>NUCLEOTIDE SEQUENCE [LARGE SCALE GENOMIC DNA]</scope>
    <source>
        <strain evidence="6 7">Af293</strain>
    </source>
</reference>
<dbReference type="GO" id="GO:0005886">
    <property type="term" value="C:plasma membrane"/>
    <property type="evidence" value="ECO:0000318"/>
    <property type="project" value="GO_Central"/>
</dbReference>
<evidence type="ECO:0000256" key="2">
    <source>
        <dbReference type="ARBA" id="ARBA00022692"/>
    </source>
</evidence>
<comment type="caution">
    <text evidence="6">The sequence shown here is derived from an EMBL/GenBank/DDBJ whole genome shotgun (WGS) entry which is preliminary data.</text>
</comment>
<keyword evidence="7" id="KW-1185">Reference proteome</keyword>
<accession>Q4W937</accession>
<organism evidence="6 7">
    <name type="scientific">Aspergillus fumigatus (strain ATCC MYA-4609 / CBS 101355 / FGSC A1100 / Af293)</name>
    <name type="common">Neosartorya fumigata</name>
    <dbReference type="NCBI Taxonomy" id="330879"/>
    <lineage>
        <taxon>Eukaryota</taxon>
        <taxon>Fungi</taxon>
        <taxon>Dikarya</taxon>
        <taxon>Ascomycota</taxon>
        <taxon>Pezizomycotina</taxon>
        <taxon>Eurotiomycetes</taxon>
        <taxon>Eurotiomycetidae</taxon>
        <taxon>Eurotiales</taxon>
        <taxon>Aspergillaceae</taxon>
        <taxon>Aspergillus</taxon>
        <taxon>Aspergillus subgen. Fumigati</taxon>
    </lineage>
</organism>
<keyword evidence="4 5" id="KW-0472">Membrane</keyword>
<dbReference type="VEuPathDB" id="FungiDB:Afu4g00140"/>
<dbReference type="InParanoid" id="Q4W937"/>
<protein>
    <submittedName>
        <fullName evidence="6">RTA1 domain protein, putative</fullName>
    </submittedName>
</protein>
<dbReference type="GO" id="GO:0000324">
    <property type="term" value="C:fungal-type vacuole"/>
    <property type="evidence" value="ECO:0000318"/>
    <property type="project" value="GO_Central"/>
</dbReference>
<proteinExistence type="predicted"/>
<name>Q4W937_ASPFU</name>
<evidence type="ECO:0000313" key="7">
    <source>
        <dbReference type="Proteomes" id="UP000002530"/>
    </source>
</evidence>